<dbReference type="AlphaFoldDB" id="A0AAV9U5L3"/>
<name>A0AAV9U5L3_9PEZI</name>
<dbReference type="Gene3D" id="3.40.462.20">
    <property type="match status" value="1"/>
</dbReference>
<dbReference type="Pfam" id="PF01565">
    <property type="entry name" value="FAD_binding_4"/>
    <property type="match status" value="1"/>
</dbReference>
<protein>
    <recommendedName>
        <fullName evidence="7">FAD-binding PCMH-type domain-containing protein</fullName>
    </recommendedName>
</protein>
<evidence type="ECO:0000256" key="6">
    <source>
        <dbReference type="SAM" id="MobiDB-lite"/>
    </source>
</evidence>
<keyword evidence="4" id="KW-0274">FAD</keyword>
<dbReference type="GO" id="GO:0016491">
    <property type="term" value="F:oxidoreductase activity"/>
    <property type="evidence" value="ECO:0007669"/>
    <property type="project" value="UniProtKB-KW"/>
</dbReference>
<dbReference type="InterPro" id="IPR050416">
    <property type="entry name" value="FAD-linked_Oxidoreductase"/>
</dbReference>
<dbReference type="InterPro" id="IPR036318">
    <property type="entry name" value="FAD-bd_PCMH-like_sf"/>
</dbReference>
<dbReference type="InterPro" id="IPR016166">
    <property type="entry name" value="FAD-bd_PCMH"/>
</dbReference>
<dbReference type="InterPro" id="IPR006094">
    <property type="entry name" value="Oxid_FAD_bind_N"/>
</dbReference>
<sequence length="640" mass="71717">MAFIGQTTKPGEDDKRDPNETRKRMRDFADYLKSESVPIYLPGEPEYERSVATSNLLYRFARPGCVVQPLSTSDVQTVVREAKLLHIPMTIKCGGHSYSGFSTAADNSISLDLGKMNRARLDTRQNPPVMVMQGGAQWGHAYKHLINGKHDGYIVNGGRCPTVGVAGFILGGGLAPFGRKFGLGSDTLIEATIVTVDGEIVTVSRADLDTDDNDPDKHKVDKKNLFWALCGAGGGNFGIVVEFKLEVHKLDSPNGVVVAGKYEWQPELKAIEGEPLDGVVASQGTIDTMNRFYTYNWPNECTIDSSWISAIGKPLTIRLLVYYDGIKKDFINLIEPAGKDAGGGVNPIINNGLRDMLKRRMIEEPSSRFLHETLVDQWSEEIVKAFPQNKSYSLHASFVFENTTEVIENVIGFINGDMWRFQDRYAGENAKMQVTWIHSGGKTCDIGYSKTAYPWRKGVYNVYILLEWDGKWLEMDMRGWLQKFREALKKFSIEGRAAYVNFPFPSLPTEVGTNEKRMSLGEYEDAYYGDNSARLREVKLRWDPTKYFNWSQGVQLPEEYEKERSARLQPTSLRAQGEATEGDGNTVYLAAMTTIPKPVKASDRAFADRIAQEQWKTFVPVKPLSIWPSSGIHALTDLGF</sequence>
<evidence type="ECO:0000256" key="3">
    <source>
        <dbReference type="ARBA" id="ARBA00022630"/>
    </source>
</evidence>
<dbReference type="Gene3D" id="3.30.465.10">
    <property type="match status" value="2"/>
</dbReference>
<evidence type="ECO:0000259" key="7">
    <source>
        <dbReference type="PROSITE" id="PS51387"/>
    </source>
</evidence>
<evidence type="ECO:0000313" key="9">
    <source>
        <dbReference type="Proteomes" id="UP001373714"/>
    </source>
</evidence>
<evidence type="ECO:0000256" key="1">
    <source>
        <dbReference type="ARBA" id="ARBA00001974"/>
    </source>
</evidence>
<dbReference type="InterPro" id="IPR012951">
    <property type="entry name" value="BBE"/>
</dbReference>
<dbReference type="Proteomes" id="UP001373714">
    <property type="component" value="Unassembled WGS sequence"/>
</dbReference>
<feature type="domain" description="FAD-binding PCMH-type" evidence="7">
    <location>
        <begin position="59"/>
        <end position="250"/>
    </location>
</feature>
<keyword evidence="3" id="KW-0285">Flavoprotein</keyword>
<dbReference type="PROSITE" id="PS51387">
    <property type="entry name" value="FAD_PCMH"/>
    <property type="match status" value="1"/>
</dbReference>
<gene>
    <name evidence="8" type="ORF">TWF730_003323</name>
</gene>
<dbReference type="EMBL" id="JAVHNS010000014">
    <property type="protein sequence ID" value="KAK6335948.1"/>
    <property type="molecule type" value="Genomic_DNA"/>
</dbReference>
<evidence type="ECO:0000256" key="4">
    <source>
        <dbReference type="ARBA" id="ARBA00022827"/>
    </source>
</evidence>
<accession>A0AAV9U5L3</accession>
<feature type="compositionally biased region" description="Basic and acidic residues" evidence="6">
    <location>
        <begin position="10"/>
        <end position="23"/>
    </location>
</feature>
<dbReference type="SUPFAM" id="SSF56176">
    <property type="entry name" value="FAD-binding/transporter-associated domain-like"/>
    <property type="match status" value="1"/>
</dbReference>
<organism evidence="8 9">
    <name type="scientific">Orbilia blumenaviensis</name>
    <dbReference type="NCBI Taxonomy" id="1796055"/>
    <lineage>
        <taxon>Eukaryota</taxon>
        <taxon>Fungi</taxon>
        <taxon>Dikarya</taxon>
        <taxon>Ascomycota</taxon>
        <taxon>Pezizomycotina</taxon>
        <taxon>Orbiliomycetes</taxon>
        <taxon>Orbiliales</taxon>
        <taxon>Orbiliaceae</taxon>
        <taxon>Orbilia</taxon>
    </lineage>
</organism>
<dbReference type="GO" id="GO:0071949">
    <property type="term" value="F:FAD binding"/>
    <property type="evidence" value="ECO:0007669"/>
    <property type="project" value="InterPro"/>
</dbReference>
<keyword evidence="5" id="KW-0560">Oxidoreductase</keyword>
<dbReference type="InterPro" id="IPR016169">
    <property type="entry name" value="FAD-bd_PCMH_sub2"/>
</dbReference>
<reference evidence="8 9" key="1">
    <citation type="submission" date="2019-10" db="EMBL/GenBank/DDBJ databases">
        <authorList>
            <person name="Palmer J.M."/>
        </authorList>
    </citation>
    <scope>NUCLEOTIDE SEQUENCE [LARGE SCALE GENOMIC DNA]</scope>
    <source>
        <strain evidence="8 9">TWF730</strain>
    </source>
</reference>
<comment type="similarity">
    <text evidence="2">Belongs to the oxygen-dependent FAD-linked oxidoreductase family.</text>
</comment>
<evidence type="ECO:0000256" key="2">
    <source>
        <dbReference type="ARBA" id="ARBA00005466"/>
    </source>
</evidence>
<evidence type="ECO:0000313" key="8">
    <source>
        <dbReference type="EMBL" id="KAK6335948.1"/>
    </source>
</evidence>
<dbReference type="PANTHER" id="PTHR42973:SF39">
    <property type="entry name" value="FAD-BINDING PCMH-TYPE DOMAIN-CONTAINING PROTEIN"/>
    <property type="match status" value="1"/>
</dbReference>
<dbReference type="Pfam" id="PF08031">
    <property type="entry name" value="BBE"/>
    <property type="match status" value="1"/>
</dbReference>
<proteinExistence type="inferred from homology"/>
<evidence type="ECO:0000256" key="5">
    <source>
        <dbReference type="ARBA" id="ARBA00023002"/>
    </source>
</evidence>
<dbReference type="PANTHER" id="PTHR42973">
    <property type="entry name" value="BINDING OXIDOREDUCTASE, PUTATIVE (AFU_ORTHOLOGUE AFUA_1G17690)-RELATED"/>
    <property type="match status" value="1"/>
</dbReference>
<feature type="region of interest" description="Disordered" evidence="6">
    <location>
        <begin position="1"/>
        <end position="23"/>
    </location>
</feature>
<comment type="caution">
    <text evidence="8">The sequence shown here is derived from an EMBL/GenBank/DDBJ whole genome shotgun (WGS) entry which is preliminary data.</text>
</comment>
<comment type="cofactor">
    <cofactor evidence="1">
        <name>FAD</name>
        <dbReference type="ChEBI" id="CHEBI:57692"/>
    </cofactor>
</comment>
<keyword evidence="9" id="KW-1185">Reference proteome</keyword>